<dbReference type="Gene3D" id="3.90.180.10">
    <property type="entry name" value="Medium-chain alcohol dehydrogenases, catalytic domain"/>
    <property type="match status" value="1"/>
</dbReference>
<protein>
    <submittedName>
        <fullName evidence="3">NADP-dependent oxidoreductase</fullName>
    </submittedName>
</protein>
<dbReference type="Gene3D" id="3.40.50.720">
    <property type="entry name" value="NAD(P)-binding Rossmann-like Domain"/>
    <property type="match status" value="1"/>
</dbReference>
<dbReference type="Proteomes" id="UP000321514">
    <property type="component" value="Unassembled WGS sequence"/>
</dbReference>
<dbReference type="InterPro" id="IPR045010">
    <property type="entry name" value="MDR_fam"/>
</dbReference>
<dbReference type="SUPFAM" id="SSF51735">
    <property type="entry name" value="NAD(P)-binding Rossmann-fold domains"/>
    <property type="match status" value="1"/>
</dbReference>
<dbReference type="GO" id="GO:0016628">
    <property type="term" value="F:oxidoreductase activity, acting on the CH-CH group of donors, NAD or NADP as acceptor"/>
    <property type="evidence" value="ECO:0007669"/>
    <property type="project" value="InterPro"/>
</dbReference>
<dbReference type="AlphaFoldDB" id="A0A511STK5"/>
<evidence type="ECO:0000259" key="2">
    <source>
        <dbReference type="SMART" id="SM00829"/>
    </source>
</evidence>
<dbReference type="SUPFAM" id="SSF50129">
    <property type="entry name" value="GroES-like"/>
    <property type="match status" value="1"/>
</dbReference>
<dbReference type="EMBL" id="FOIB01000001">
    <property type="protein sequence ID" value="SET13384.1"/>
    <property type="molecule type" value="Genomic_DNA"/>
</dbReference>
<dbReference type="Pfam" id="PF16884">
    <property type="entry name" value="ADH_N_2"/>
    <property type="match status" value="1"/>
</dbReference>
<evidence type="ECO:0000313" key="3">
    <source>
        <dbReference type="EMBL" id="GEN05256.1"/>
    </source>
</evidence>
<reference evidence="3 6" key="2">
    <citation type="submission" date="2019-07" db="EMBL/GenBank/DDBJ databases">
        <title>Whole genome shotgun sequence of Myxococcus fulvus NBRC 100333.</title>
        <authorList>
            <person name="Hosoyama A."/>
            <person name="Uohara A."/>
            <person name="Ohji S."/>
            <person name="Ichikawa N."/>
        </authorList>
    </citation>
    <scope>NUCLEOTIDE SEQUENCE [LARGE SCALE GENOMIC DNA]</scope>
    <source>
        <strain evidence="3 6">NBRC 100333</strain>
    </source>
</reference>
<proteinExistence type="predicted"/>
<dbReference type="EMBL" id="BJXR01000006">
    <property type="protein sequence ID" value="GEN05256.1"/>
    <property type="molecule type" value="Genomic_DNA"/>
</dbReference>
<dbReference type="STRING" id="1334629.MFUL124B02_06910"/>
<dbReference type="InterPro" id="IPR041694">
    <property type="entry name" value="ADH_N_2"/>
</dbReference>
<dbReference type="CDD" id="cd05288">
    <property type="entry name" value="PGDH"/>
    <property type="match status" value="1"/>
</dbReference>
<comment type="caution">
    <text evidence="3">The sequence shown here is derived from an EMBL/GenBank/DDBJ whole genome shotgun (WGS) entry which is preliminary data.</text>
</comment>
<evidence type="ECO:0000313" key="5">
    <source>
        <dbReference type="Proteomes" id="UP000183760"/>
    </source>
</evidence>
<keyword evidence="5" id="KW-1185">Reference proteome</keyword>
<dbReference type="PANTHER" id="PTHR43205:SF7">
    <property type="entry name" value="PROSTAGLANDIN REDUCTASE 1"/>
    <property type="match status" value="1"/>
</dbReference>
<dbReference type="InterPro" id="IPR013149">
    <property type="entry name" value="ADH-like_C"/>
</dbReference>
<dbReference type="PANTHER" id="PTHR43205">
    <property type="entry name" value="PROSTAGLANDIN REDUCTASE"/>
    <property type="match status" value="1"/>
</dbReference>
<dbReference type="RefSeq" id="WP_074949599.1">
    <property type="nucleotide sequence ID" value="NZ_BJXR01000006.1"/>
</dbReference>
<accession>A0A511STK5</accession>
<dbReference type="Pfam" id="PF00107">
    <property type="entry name" value="ADH_zinc_N"/>
    <property type="match status" value="1"/>
</dbReference>
<reference evidence="4 5" key="1">
    <citation type="submission" date="2016-10" db="EMBL/GenBank/DDBJ databases">
        <authorList>
            <person name="Varghese N."/>
            <person name="Submissions S."/>
        </authorList>
    </citation>
    <scope>NUCLEOTIDE SEQUENCE [LARGE SCALE GENOMIC DNA]</scope>
    <source>
        <strain evidence="4 5">DSM 16525</strain>
    </source>
</reference>
<gene>
    <name evidence="3" type="ORF">MFU01_02930</name>
    <name evidence="4" type="ORF">SAMN05443572_1011199</name>
</gene>
<dbReference type="InterPro" id="IPR011032">
    <property type="entry name" value="GroES-like_sf"/>
</dbReference>
<dbReference type="InterPro" id="IPR020843">
    <property type="entry name" value="ER"/>
</dbReference>
<sequence>MSPLSSRHIVLARHIPGRPEPEHFRLEPVEVGEPGEGELRVRTLFASVDPGTLSRLGGVDSYAPAVKLGEVIGSAAVGEVLDSRDARYAVGDVVAGGWGWREHAVVSAKGLRKVERGAESLSAELGVLGIPGLTAYFGILELGRPKEGETVLVSSAAGAVGSVAGQIAKRQGARVVGIAGGAEKCRWVKDALGFDAVIDYRSETDLGAAIRRECPRGVDVYLDNVGGTMLDTTLACMALRGRVVVSGLVADYGVPPEQRAGLKNTPFLIIQRLRMEGFVVLDYFARFGEARVALRGWLQDGTLKHREHVAEGLESAPALFAGLFRGENFGRAVVRVG</sequence>
<keyword evidence="1" id="KW-0560">Oxidoreductase</keyword>
<feature type="domain" description="Enoyl reductase (ER)" evidence="2">
    <location>
        <begin position="17"/>
        <end position="334"/>
    </location>
</feature>
<dbReference type="FunFam" id="3.40.50.720:FF:000121">
    <property type="entry name" value="Prostaglandin reductase 2"/>
    <property type="match status" value="1"/>
</dbReference>
<evidence type="ECO:0000313" key="4">
    <source>
        <dbReference type="EMBL" id="SET13384.1"/>
    </source>
</evidence>
<evidence type="ECO:0000313" key="6">
    <source>
        <dbReference type="Proteomes" id="UP000321514"/>
    </source>
</evidence>
<dbReference type="OrthoDB" id="9805663at2"/>
<dbReference type="InterPro" id="IPR036291">
    <property type="entry name" value="NAD(P)-bd_dom_sf"/>
</dbReference>
<organism evidence="3 6">
    <name type="scientific">Myxococcus fulvus</name>
    <dbReference type="NCBI Taxonomy" id="33"/>
    <lineage>
        <taxon>Bacteria</taxon>
        <taxon>Pseudomonadati</taxon>
        <taxon>Myxococcota</taxon>
        <taxon>Myxococcia</taxon>
        <taxon>Myxococcales</taxon>
        <taxon>Cystobacterineae</taxon>
        <taxon>Myxococcaceae</taxon>
        <taxon>Myxococcus</taxon>
    </lineage>
</organism>
<dbReference type="SMART" id="SM00829">
    <property type="entry name" value="PKS_ER"/>
    <property type="match status" value="1"/>
</dbReference>
<evidence type="ECO:0000256" key="1">
    <source>
        <dbReference type="ARBA" id="ARBA00023002"/>
    </source>
</evidence>
<name>A0A511STK5_MYXFU</name>
<dbReference type="Proteomes" id="UP000183760">
    <property type="component" value="Unassembled WGS sequence"/>
</dbReference>